<dbReference type="EMBL" id="JARK01001585">
    <property type="protein sequence ID" value="EYB88317.1"/>
    <property type="molecule type" value="Genomic_DNA"/>
</dbReference>
<proteinExistence type="predicted"/>
<sequence length="83" mass="9469">MPTQRKSVVSFRIIEKVFYGCATKKGANVQQHTGVAYLRRTRIPSCSNHMLDVLILEEFLNKTEANSSICTSDQNRIRGHFLI</sequence>
<dbReference type="Proteomes" id="UP000024635">
    <property type="component" value="Unassembled WGS sequence"/>
</dbReference>
<keyword evidence="2" id="KW-1185">Reference proteome</keyword>
<comment type="caution">
    <text evidence="1">The sequence shown here is derived from an EMBL/GenBank/DDBJ whole genome shotgun (WGS) entry which is preliminary data.</text>
</comment>
<dbReference type="AlphaFoldDB" id="A0A016SD52"/>
<accession>A0A016SD52</accession>
<evidence type="ECO:0000313" key="1">
    <source>
        <dbReference type="EMBL" id="EYB88317.1"/>
    </source>
</evidence>
<gene>
    <name evidence="1" type="primary">Acey_s0249.g124</name>
    <name evidence="1" type="ORF">Y032_0249g124</name>
</gene>
<reference evidence="2" key="1">
    <citation type="journal article" date="2015" name="Nat. Genet.">
        <title>The genome and transcriptome of the zoonotic hookworm Ancylostoma ceylanicum identify infection-specific gene families.</title>
        <authorList>
            <person name="Schwarz E.M."/>
            <person name="Hu Y."/>
            <person name="Antoshechkin I."/>
            <person name="Miller M.M."/>
            <person name="Sternberg P.W."/>
            <person name="Aroian R.V."/>
        </authorList>
    </citation>
    <scope>NUCLEOTIDE SEQUENCE</scope>
    <source>
        <strain evidence="2">HY135</strain>
    </source>
</reference>
<name>A0A016SD52_9BILA</name>
<organism evidence="1 2">
    <name type="scientific">Ancylostoma ceylanicum</name>
    <dbReference type="NCBI Taxonomy" id="53326"/>
    <lineage>
        <taxon>Eukaryota</taxon>
        <taxon>Metazoa</taxon>
        <taxon>Ecdysozoa</taxon>
        <taxon>Nematoda</taxon>
        <taxon>Chromadorea</taxon>
        <taxon>Rhabditida</taxon>
        <taxon>Rhabditina</taxon>
        <taxon>Rhabditomorpha</taxon>
        <taxon>Strongyloidea</taxon>
        <taxon>Ancylostomatidae</taxon>
        <taxon>Ancylostomatinae</taxon>
        <taxon>Ancylostoma</taxon>
    </lineage>
</organism>
<evidence type="ECO:0000313" key="2">
    <source>
        <dbReference type="Proteomes" id="UP000024635"/>
    </source>
</evidence>
<protein>
    <submittedName>
        <fullName evidence="1">Uncharacterized protein</fullName>
    </submittedName>
</protein>